<accession>A0A1F7VAG6</accession>
<feature type="transmembrane region" description="Helical" evidence="1">
    <location>
        <begin position="116"/>
        <end position="137"/>
    </location>
</feature>
<evidence type="ECO:0000256" key="1">
    <source>
        <dbReference type="SAM" id="Phobius"/>
    </source>
</evidence>
<sequence length="145" mass="15402">MAALVPRSILIGVVASLAIFGLSFGVTSIVSGADFAWRQFSSLWYWMAALIVGFGVEVGLFAFLRGSHKHPSAGVIAGGGAGSTIAMISCCAHRLVDLLPFLGLTLFAAALVKYQVYLLAASVLFNLVGIIYLISIIRKNNYSFN</sequence>
<dbReference type="AlphaFoldDB" id="A0A1F7VAG6"/>
<proteinExistence type="predicted"/>
<keyword evidence="1" id="KW-0472">Membrane</keyword>
<organism evidence="2 3">
    <name type="scientific">Candidatus Uhrbacteria bacterium RIFCSPLOWO2_02_FULL_48_12</name>
    <dbReference type="NCBI Taxonomy" id="1802407"/>
    <lineage>
        <taxon>Bacteria</taxon>
        <taxon>Candidatus Uhriibacteriota</taxon>
    </lineage>
</organism>
<feature type="transmembrane region" description="Helical" evidence="1">
    <location>
        <begin position="42"/>
        <end position="63"/>
    </location>
</feature>
<evidence type="ECO:0000313" key="3">
    <source>
        <dbReference type="Proteomes" id="UP000178723"/>
    </source>
</evidence>
<protein>
    <submittedName>
        <fullName evidence="2">Uncharacterized protein</fullName>
    </submittedName>
</protein>
<keyword evidence="1" id="KW-0812">Transmembrane</keyword>
<feature type="transmembrane region" description="Helical" evidence="1">
    <location>
        <begin position="75"/>
        <end position="96"/>
    </location>
</feature>
<gene>
    <name evidence="2" type="ORF">A3I40_04290</name>
</gene>
<comment type="caution">
    <text evidence="2">The sequence shown here is derived from an EMBL/GenBank/DDBJ whole genome shotgun (WGS) entry which is preliminary data.</text>
</comment>
<dbReference type="STRING" id="1802407.A3I40_04290"/>
<dbReference type="EMBL" id="MGEP01000002">
    <property type="protein sequence ID" value="OGL87522.1"/>
    <property type="molecule type" value="Genomic_DNA"/>
</dbReference>
<name>A0A1F7VAG6_9BACT</name>
<reference evidence="2 3" key="1">
    <citation type="journal article" date="2016" name="Nat. Commun.">
        <title>Thousands of microbial genomes shed light on interconnected biogeochemical processes in an aquifer system.</title>
        <authorList>
            <person name="Anantharaman K."/>
            <person name="Brown C.T."/>
            <person name="Hug L.A."/>
            <person name="Sharon I."/>
            <person name="Castelle C.J."/>
            <person name="Probst A.J."/>
            <person name="Thomas B.C."/>
            <person name="Singh A."/>
            <person name="Wilkins M.J."/>
            <person name="Karaoz U."/>
            <person name="Brodie E.L."/>
            <person name="Williams K.H."/>
            <person name="Hubbard S.S."/>
            <person name="Banfield J.F."/>
        </authorList>
    </citation>
    <scope>NUCLEOTIDE SEQUENCE [LARGE SCALE GENOMIC DNA]</scope>
</reference>
<keyword evidence="1" id="KW-1133">Transmembrane helix</keyword>
<dbReference type="Proteomes" id="UP000178723">
    <property type="component" value="Unassembled WGS sequence"/>
</dbReference>
<evidence type="ECO:0000313" key="2">
    <source>
        <dbReference type="EMBL" id="OGL87522.1"/>
    </source>
</evidence>